<dbReference type="AlphaFoldDB" id="A0A139GTK9"/>
<evidence type="ECO:0000313" key="4">
    <source>
        <dbReference type="Proteomes" id="UP000073492"/>
    </source>
</evidence>
<organism evidence="3 4">
    <name type="scientific">Pseudocercospora musae</name>
    <dbReference type="NCBI Taxonomy" id="113226"/>
    <lineage>
        <taxon>Eukaryota</taxon>
        <taxon>Fungi</taxon>
        <taxon>Dikarya</taxon>
        <taxon>Ascomycota</taxon>
        <taxon>Pezizomycotina</taxon>
        <taxon>Dothideomycetes</taxon>
        <taxon>Dothideomycetidae</taxon>
        <taxon>Mycosphaerellales</taxon>
        <taxon>Mycosphaerellaceae</taxon>
        <taxon>Pseudocercospora</taxon>
    </lineage>
</organism>
<name>A0A139GTK9_9PEZI</name>
<proteinExistence type="predicted"/>
<dbReference type="Proteomes" id="UP000073492">
    <property type="component" value="Unassembled WGS sequence"/>
</dbReference>
<dbReference type="EMBL" id="LFZO01001175">
    <property type="protein sequence ID" value="KXS93536.1"/>
    <property type="molecule type" value="Genomic_DNA"/>
</dbReference>
<feature type="compositionally biased region" description="Basic and acidic residues" evidence="2">
    <location>
        <begin position="122"/>
        <end position="134"/>
    </location>
</feature>
<keyword evidence="1" id="KW-0175">Coiled coil</keyword>
<feature type="region of interest" description="Disordered" evidence="2">
    <location>
        <begin position="92"/>
        <end position="144"/>
    </location>
</feature>
<comment type="caution">
    <text evidence="3">The sequence shown here is derived from an EMBL/GenBank/DDBJ whole genome shotgun (WGS) entry which is preliminary data.</text>
</comment>
<gene>
    <name evidence="3" type="ORF">AC579_7153</name>
</gene>
<reference evidence="3 4" key="1">
    <citation type="submission" date="2015-07" db="EMBL/GenBank/DDBJ databases">
        <title>Comparative genomics of the Sigatoka disease complex on banana suggests a link between parallel evolutionary changes in Pseudocercospora fijiensis and Pseudocercospora eumusae and increased virulence on the banana host.</title>
        <authorList>
            <person name="Chang T.-C."/>
            <person name="Salvucci A."/>
            <person name="Crous P.W."/>
            <person name="Stergiopoulos I."/>
        </authorList>
    </citation>
    <scope>NUCLEOTIDE SEQUENCE [LARGE SCALE GENOMIC DNA]</scope>
    <source>
        <strain evidence="3 4">CBS 116634</strain>
    </source>
</reference>
<protein>
    <submittedName>
        <fullName evidence="3">Uncharacterized protein</fullName>
    </submittedName>
</protein>
<feature type="compositionally biased region" description="Polar residues" evidence="2">
    <location>
        <begin position="93"/>
        <end position="104"/>
    </location>
</feature>
<evidence type="ECO:0000313" key="3">
    <source>
        <dbReference type="EMBL" id="KXS93536.1"/>
    </source>
</evidence>
<keyword evidence="4" id="KW-1185">Reference proteome</keyword>
<sequence>MAKRKSSTSSGNLGEEEGKLATAHWNLIKDEAWLRTEIGNNELHLSEWQRKIKELQRSLARATEEYQTSESQLENVKQDLQRVLAEQEVIRGQSDQVNAGSRCNRSPYAKKRYLRQTSPTTERTDSRDETRGENGVDNDESVGG</sequence>
<evidence type="ECO:0000256" key="1">
    <source>
        <dbReference type="SAM" id="Coils"/>
    </source>
</evidence>
<evidence type="ECO:0000256" key="2">
    <source>
        <dbReference type="SAM" id="MobiDB-lite"/>
    </source>
</evidence>
<feature type="coiled-coil region" evidence="1">
    <location>
        <begin position="45"/>
        <end position="86"/>
    </location>
</feature>
<accession>A0A139GTK9</accession>